<sequence>MKVSTGATHLMAYECDIIGDIISDDVASHAASQTLDAALTMSEEGAGGLVVDNGSGMRHGGGCGAPRPRHSRREGSITLADTPVSREAKTRYLTTSTTFPFSHNPMPSESLPLPRLTPSTSLLSVSSPSTYATLLLYLGHSCYLTIQNTCRGKRPVVQHGPRRQQPHGGAESRRQSVHLPHCRVIQACSIVPFR</sequence>
<dbReference type="EMBL" id="JARAKH010000470">
    <property type="protein sequence ID" value="KAK8374279.1"/>
    <property type="molecule type" value="Genomic_DNA"/>
</dbReference>
<feature type="compositionally biased region" description="Basic residues" evidence="1">
    <location>
        <begin position="155"/>
        <end position="165"/>
    </location>
</feature>
<name>A0AAW0SGZ9_SCYPA</name>
<evidence type="ECO:0000313" key="2">
    <source>
        <dbReference type="EMBL" id="KAK8374279.1"/>
    </source>
</evidence>
<evidence type="ECO:0000313" key="3">
    <source>
        <dbReference type="Proteomes" id="UP001487740"/>
    </source>
</evidence>
<reference evidence="2 3" key="1">
    <citation type="submission" date="2023-03" db="EMBL/GenBank/DDBJ databases">
        <title>High-quality genome of Scylla paramamosain provides insights in environmental adaptation.</title>
        <authorList>
            <person name="Zhang L."/>
        </authorList>
    </citation>
    <scope>NUCLEOTIDE SEQUENCE [LARGE SCALE GENOMIC DNA]</scope>
    <source>
        <strain evidence="2">LZ_2023a</strain>
        <tissue evidence="2">Muscle</tissue>
    </source>
</reference>
<organism evidence="2 3">
    <name type="scientific">Scylla paramamosain</name>
    <name type="common">Mud crab</name>
    <dbReference type="NCBI Taxonomy" id="85552"/>
    <lineage>
        <taxon>Eukaryota</taxon>
        <taxon>Metazoa</taxon>
        <taxon>Ecdysozoa</taxon>
        <taxon>Arthropoda</taxon>
        <taxon>Crustacea</taxon>
        <taxon>Multicrustacea</taxon>
        <taxon>Malacostraca</taxon>
        <taxon>Eumalacostraca</taxon>
        <taxon>Eucarida</taxon>
        <taxon>Decapoda</taxon>
        <taxon>Pleocyemata</taxon>
        <taxon>Brachyura</taxon>
        <taxon>Eubrachyura</taxon>
        <taxon>Portunoidea</taxon>
        <taxon>Portunidae</taxon>
        <taxon>Portuninae</taxon>
        <taxon>Scylla</taxon>
    </lineage>
</organism>
<dbReference type="AlphaFoldDB" id="A0AAW0SGZ9"/>
<gene>
    <name evidence="2" type="ORF">O3P69_007777</name>
</gene>
<accession>A0AAW0SGZ9</accession>
<feature type="region of interest" description="Disordered" evidence="1">
    <location>
        <begin position="49"/>
        <end position="82"/>
    </location>
</feature>
<proteinExistence type="predicted"/>
<dbReference type="Proteomes" id="UP001487740">
    <property type="component" value="Unassembled WGS sequence"/>
</dbReference>
<protein>
    <submittedName>
        <fullName evidence="2">Uncharacterized protein</fullName>
    </submittedName>
</protein>
<evidence type="ECO:0000256" key="1">
    <source>
        <dbReference type="SAM" id="MobiDB-lite"/>
    </source>
</evidence>
<keyword evidence="3" id="KW-1185">Reference proteome</keyword>
<feature type="region of interest" description="Disordered" evidence="1">
    <location>
        <begin position="155"/>
        <end position="177"/>
    </location>
</feature>
<comment type="caution">
    <text evidence="2">The sequence shown here is derived from an EMBL/GenBank/DDBJ whole genome shotgun (WGS) entry which is preliminary data.</text>
</comment>